<keyword evidence="1" id="KW-1133">Transmembrane helix</keyword>
<organism evidence="2">
    <name type="scientific">Rhizophora mucronata</name>
    <name type="common">Asiatic mangrove</name>
    <dbReference type="NCBI Taxonomy" id="61149"/>
    <lineage>
        <taxon>Eukaryota</taxon>
        <taxon>Viridiplantae</taxon>
        <taxon>Streptophyta</taxon>
        <taxon>Embryophyta</taxon>
        <taxon>Tracheophyta</taxon>
        <taxon>Spermatophyta</taxon>
        <taxon>Magnoliopsida</taxon>
        <taxon>eudicotyledons</taxon>
        <taxon>Gunneridae</taxon>
        <taxon>Pentapetalae</taxon>
        <taxon>rosids</taxon>
        <taxon>fabids</taxon>
        <taxon>Malpighiales</taxon>
        <taxon>Rhizophoraceae</taxon>
        <taxon>Rhizophora</taxon>
    </lineage>
</organism>
<protein>
    <submittedName>
        <fullName evidence="2">Uncharacterized protein</fullName>
    </submittedName>
</protein>
<sequence>MQFRITTNKRFFLFLHYFTSHFLLVSFCFNVYFQSSSQHILSSPPFQNTKLRVPSCREHECLCSSPMRVPSGLL</sequence>
<evidence type="ECO:0000256" key="1">
    <source>
        <dbReference type="SAM" id="Phobius"/>
    </source>
</evidence>
<name>A0A2P2JHY8_RHIMU</name>
<evidence type="ECO:0000313" key="2">
    <source>
        <dbReference type="EMBL" id="MBW93091.1"/>
    </source>
</evidence>
<keyword evidence="1" id="KW-0472">Membrane</keyword>
<accession>A0A2P2JHY8</accession>
<dbReference type="EMBL" id="GGEC01012608">
    <property type="protein sequence ID" value="MBW93091.1"/>
    <property type="molecule type" value="Transcribed_RNA"/>
</dbReference>
<proteinExistence type="predicted"/>
<dbReference type="AlphaFoldDB" id="A0A2P2JHY8"/>
<feature type="transmembrane region" description="Helical" evidence="1">
    <location>
        <begin position="12"/>
        <end position="33"/>
    </location>
</feature>
<reference evidence="2" key="1">
    <citation type="submission" date="2018-02" db="EMBL/GenBank/DDBJ databases">
        <title>Rhizophora mucronata_Transcriptome.</title>
        <authorList>
            <person name="Meera S.P."/>
            <person name="Sreeshan A."/>
            <person name="Augustine A."/>
        </authorList>
    </citation>
    <scope>NUCLEOTIDE SEQUENCE</scope>
    <source>
        <tissue evidence="2">Leaf</tissue>
    </source>
</reference>
<keyword evidence="1" id="KW-0812">Transmembrane</keyword>